<name>A0A1N7LTN8_9PROT</name>
<accession>A0A1N7LTN8</accession>
<dbReference type="AlphaFoldDB" id="A0A1N7LTN8"/>
<keyword evidence="2" id="KW-1185">Reference proteome</keyword>
<sequence>MSESPYAEAQRLLSGAGTWHEFRASLTERALDLQLGAADLDDLRMQWLTRQASHLTDNELVRELKFWSDGGSYDQHLDGYKAINPGTLLDQAEQRGWFVRRLASGAVVNAPDGKPLMLKGLDVINPAPDGP</sequence>
<evidence type="ECO:0000313" key="2">
    <source>
        <dbReference type="Proteomes" id="UP000185678"/>
    </source>
</evidence>
<organism evidence="1 2">
    <name type="scientific">Insolitispirillum peregrinum</name>
    <dbReference type="NCBI Taxonomy" id="80876"/>
    <lineage>
        <taxon>Bacteria</taxon>
        <taxon>Pseudomonadati</taxon>
        <taxon>Pseudomonadota</taxon>
        <taxon>Alphaproteobacteria</taxon>
        <taxon>Rhodospirillales</taxon>
        <taxon>Novispirillaceae</taxon>
        <taxon>Insolitispirillum</taxon>
    </lineage>
</organism>
<dbReference type="Proteomes" id="UP000185678">
    <property type="component" value="Unassembled WGS sequence"/>
</dbReference>
<reference evidence="1 2" key="1">
    <citation type="submission" date="2017-01" db="EMBL/GenBank/DDBJ databases">
        <authorList>
            <person name="Mah S.A."/>
            <person name="Swanson W.J."/>
            <person name="Moy G.W."/>
            <person name="Vacquier V.D."/>
        </authorList>
    </citation>
    <scope>NUCLEOTIDE SEQUENCE [LARGE SCALE GENOMIC DNA]</scope>
    <source>
        <strain evidence="1 2">DSM 11589</strain>
    </source>
</reference>
<proteinExistence type="predicted"/>
<dbReference type="OrthoDB" id="7358387at2"/>
<gene>
    <name evidence="1" type="ORF">SAMN05421779_103547</name>
</gene>
<protein>
    <submittedName>
        <fullName evidence="1">Uncharacterized protein</fullName>
    </submittedName>
</protein>
<evidence type="ECO:0000313" key="1">
    <source>
        <dbReference type="EMBL" id="SIS77134.1"/>
    </source>
</evidence>
<dbReference type="EMBL" id="FTOA01000003">
    <property type="protein sequence ID" value="SIS77134.1"/>
    <property type="molecule type" value="Genomic_DNA"/>
</dbReference>
<dbReference type="RefSeq" id="WP_076400293.1">
    <property type="nucleotide sequence ID" value="NZ_FTOA01000003.1"/>
</dbReference>